<evidence type="ECO:0000259" key="5">
    <source>
        <dbReference type="PROSITE" id="PS01124"/>
    </source>
</evidence>
<name>A0A161ZA65_PSEFL</name>
<reference evidence="6 7" key="2">
    <citation type="journal article" date="2018" name="Nature">
        <title>Mutant phenotypes for thousands of bacterial genes of unknown function.</title>
        <authorList>
            <person name="Price M.N."/>
            <person name="Wetmore K.M."/>
            <person name="Waters R.J."/>
            <person name="Callaghan M."/>
            <person name="Ray J."/>
            <person name="Liu H."/>
            <person name="Kuehl J.V."/>
            <person name="Melnyk R.A."/>
            <person name="Lamson J.S."/>
            <person name="Suh Y."/>
            <person name="Carlson H.K."/>
            <person name="Esquivel Z."/>
            <person name="Sadeeshkumar H."/>
            <person name="Chakraborty R."/>
            <person name="Zane G.M."/>
            <person name="Rubin B.E."/>
            <person name="Wall J.D."/>
            <person name="Visel A."/>
            <person name="Bristow J."/>
            <person name="Blow M.J."/>
            <person name="Arkin A.P."/>
            <person name="Deutschbauer A.M."/>
        </authorList>
    </citation>
    <scope>NUCLEOTIDE SEQUENCE [LARGE SCALE GENOMIC DNA]</scope>
    <source>
        <strain evidence="6 7">FW300-N1B4</strain>
    </source>
</reference>
<dbReference type="InterPro" id="IPR009057">
    <property type="entry name" value="Homeodomain-like_sf"/>
</dbReference>
<dbReference type="RefSeq" id="WP_008071895.1">
    <property type="nucleotide sequence ID" value="NZ_LUKJ01000003.1"/>
</dbReference>
<dbReference type="AlphaFoldDB" id="A0A161ZA65"/>
<dbReference type="Pfam" id="PF12833">
    <property type="entry name" value="HTH_18"/>
    <property type="match status" value="1"/>
</dbReference>
<gene>
    <name evidence="6" type="ORF">A1D17_21735</name>
</gene>
<dbReference type="PROSITE" id="PS01124">
    <property type="entry name" value="HTH_ARAC_FAMILY_2"/>
    <property type="match status" value="1"/>
</dbReference>
<dbReference type="PANTHER" id="PTHR46796">
    <property type="entry name" value="HTH-TYPE TRANSCRIPTIONAL ACTIVATOR RHAS-RELATED"/>
    <property type="match status" value="1"/>
</dbReference>
<evidence type="ECO:0000313" key="7">
    <source>
        <dbReference type="Proteomes" id="UP000076489"/>
    </source>
</evidence>
<dbReference type="OrthoDB" id="5295226at2"/>
<dbReference type="InterPro" id="IPR018060">
    <property type="entry name" value="HTH_AraC"/>
</dbReference>
<sequence length="227" mass="25095">MTQNTEWTGHLWLGRDYGLIHGKLGRTAPHAHYAHQLILAPDRPVTVNLDGVNQTAHRLFIPSQICHSIVEAPDVVFTVYAEPLMFDNQVLNNVVFKAALSLESLDHAVRHCPRRSLGDPRIERALSTLDGLLTTKVPASALAAEAHLSLSQLQRLFASHLGLPVRRLVLWRRLRLSMVLILAGSAVTDAAHEAGFADSAHFSRSLKKLFGVTARQALQHIDLRLLA</sequence>
<dbReference type="GO" id="GO:0043565">
    <property type="term" value="F:sequence-specific DNA binding"/>
    <property type="evidence" value="ECO:0007669"/>
    <property type="project" value="InterPro"/>
</dbReference>
<dbReference type="GO" id="GO:0003700">
    <property type="term" value="F:DNA-binding transcription factor activity"/>
    <property type="evidence" value="ECO:0007669"/>
    <property type="project" value="InterPro"/>
</dbReference>
<dbReference type="SUPFAM" id="SSF46689">
    <property type="entry name" value="Homeodomain-like"/>
    <property type="match status" value="1"/>
</dbReference>
<protein>
    <submittedName>
        <fullName evidence="6">AraC family transcriptional regulator</fullName>
    </submittedName>
</protein>
<dbReference type="SMART" id="SM00342">
    <property type="entry name" value="HTH_ARAC"/>
    <property type="match status" value="1"/>
</dbReference>
<evidence type="ECO:0000256" key="1">
    <source>
        <dbReference type="ARBA" id="ARBA00023015"/>
    </source>
</evidence>
<dbReference type="EMBL" id="LUKJ01000003">
    <property type="protein sequence ID" value="KZN18662.1"/>
    <property type="molecule type" value="Genomic_DNA"/>
</dbReference>
<evidence type="ECO:0000313" key="6">
    <source>
        <dbReference type="EMBL" id="KZN18662.1"/>
    </source>
</evidence>
<keyword evidence="2" id="KW-0238">DNA-binding</keyword>
<proteinExistence type="predicted"/>
<dbReference type="Gene3D" id="1.10.10.60">
    <property type="entry name" value="Homeodomain-like"/>
    <property type="match status" value="1"/>
</dbReference>
<comment type="caution">
    <text evidence="6">The sequence shown here is derived from an EMBL/GenBank/DDBJ whole genome shotgun (WGS) entry which is preliminary data.</text>
</comment>
<comment type="function">
    <text evidence="4">Regulatory protein of the TOL plasmid xyl operons. XylS activates the xylXYZLTEGFJQKIH operon required for the degradation of toluene, m-xylene and p-xylene.</text>
</comment>
<dbReference type="Proteomes" id="UP000076489">
    <property type="component" value="Unassembled WGS sequence"/>
</dbReference>
<evidence type="ECO:0000256" key="4">
    <source>
        <dbReference type="ARBA" id="ARBA00037345"/>
    </source>
</evidence>
<evidence type="ECO:0000256" key="2">
    <source>
        <dbReference type="ARBA" id="ARBA00023125"/>
    </source>
</evidence>
<reference evidence="7" key="1">
    <citation type="submission" date="2016-03" db="EMBL/GenBank/DDBJ databases">
        <authorList>
            <person name="Ray J."/>
            <person name="Price M."/>
            <person name="Deutschbauer A."/>
        </authorList>
    </citation>
    <scope>NUCLEOTIDE SEQUENCE [LARGE SCALE GENOMIC DNA]</scope>
    <source>
        <strain evidence="7">FW300-N1B4</strain>
    </source>
</reference>
<keyword evidence="1" id="KW-0805">Transcription regulation</keyword>
<keyword evidence="3" id="KW-0804">Transcription</keyword>
<dbReference type="InterPro" id="IPR050204">
    <property type="entry name" value="AraC_XylS_family_regulators"/>
</dbReference>
<organism evidence="6 7">
    <name type="scientific">Pseudomonas fluorescens</name>
    <dbReference type="NCBI Taxonomy" id="294"/>
    <lineage>
        <taxon>Bacteria</taxon>
        <taxon>Pseudomonadati</taxon>
        <taxon>Pseudomonadota</taxon>
        <taxon>Gammaproteobacteria</taxon>
        <taxon>Pseudomonadales</taxon>
        <taxon>Pseudomonadaceae</taxon>
        <taxon>Pseudomonas</taxon>
    </lineage>
</organism>
<evidence type="ECO:0000256" key="3">
    <source>
        <dbReference type="ARBA" id="ARBA00023163"/>
    </source>
</evidence>
<feature type="domain" description="HTH araC/xylS-type" evidence="5">
    <location>
        <begin position="123"/>
        <end position="220"/>
    </location>
</feature>
<accession>A0A161ZA65</accession>